<dbReference type="Proteomes" id="UP001595704">
    <property type="component" value="Unassembled WGS sequence"/>
</dbReference>
<dbReference type="EMBL" id="JBHRYC010000093">
    <property type="protein sequence ID" value="MFC3639414.1"/>
    <property type="molecule type" value="Genomic_DNA"/>
</dbReference>
<protein>
    <submittedName>
        <fullName evidence="2">Phosphonate C-P lyase system protein PhnH</fullName>
    </submittedName>
</protein>
<accession>A0ABV7ULY5</accession>
<comment type="caution">
    <text evidence="2">The sequence shown here is derived from an EMBL/GenBank/DDBJ whole genome shotgun (WGS) entry which is preliminary data.</text>
</comment>
<dbReference type="GO" id="GO:0016829">
    <property type="term" value="F:lyase activity"/>
    <property type="evidence" value="ECO:0007669"/>
    <property type="project" value="UniProtKB-KW"/>
</dbReference>
<evidence type="ECO:0000313" key="3">
    <source>
        <dbReference type="Proteomes" id="UP001595704"/>
    </source>
</evidence>
<dbReference type="Pfam" id="PF05845">
    <property type="entry name" value="PhnH"/>
    <property type="match status" value="2"/>
</dbReference>
<dbReference type="SUPFAM" id="SSF159709">
    <property type="entry name" value="PhnH-like"/>
    <property type="match status" value="2"/>
</dbReference>
<dbReference type="InterPro" id="IPR038058">
    <property type="entry name" value="PhnH-like_sp"/>
</dbReference>
<dbReference type="PIRSF" id="PIRSF020680">
    <property type="entry name" value="PhnH"/>
    <property type="match status" value="1"/>
</dbReference>
<dbReference type="NCBIfam" id="TIGR03292">
    <property type="entry name" value="PhnH_redo"/>
    <property type="match status" value="1"/>
</dbReference>
<dbReference type="RefSeq" id="WP_191319275.1">
    <property type="nucleotide sequence ID" value="NZ_BNCG01000007.1"/>
</dbReference>
<keyword evidence="2" id="KW-0456">Lyase</keyword>
<dbReference type="Gene3D" id="3.40.50.11310">
    <property type="entry name" value="Bacterial phosphonate metabolism protein PhnH"/>
    <property type="match status" value="2"/>
</dbReference>
<dbReference type="InterPro" id="IPR008772">
    <property type="entry name" value="Phosphonate_metab_PhnH"/>
</dbReference>
<reference evidence="3" key="1">
    <citation type="journal article" date="2019" name="Int. J. Syst. Evol. Microbiol.">
        <title>The Global Catalogue of Microorganisms (GCM) 10K type strain sequencing project: providing services to taxonomists for standard genome sequencing and annotation.</title>
        <authorList>
            <consortium name="The Broad Institute Genomics Platform"/>
            <consortium name="The Broad Institute Genome Sequencing Center for Infectious Disease"/>
            <person name="Wu L."/>
            <person name="Ma J."/>
        </authorList>
    </citation>
    <scope>NUCLEOTIDE SEQUENCE [LARGE SCALE GENOMIC DNA]</scope>
    <source>
        <strain evidence="3">KCTC 42282</strain>
    </source>
</reference>
<evidence type="ECO:0000313" key="2">
    <source>
        <dbReference type="EMBL" id="MFC3639414.1"/>
    </source>
</evidence>
<proteinExistence type="predicted"/>
<sequence length="225" mass="23449">MTGFADPALESQQAFRAIMEAMARPTSVQPLPTGVQPPAPLSPELAAVILTLADNDVALWLDAPLRAAPEVARYLRFHTSAALVDNPADADFALIAAPEACPPLAAFRQGEPQFPERAATLVLQADRFDAPDSRRFSGPGLAPDARALSGDVDAASPEGIPPGQSDSEKTRISANESGVLAVAPLPAGFDRQITLNRAQFPLGVDLIFVAPGAVSALPRSAILEG</sequence>
<name>A0ABV7ULY5_9HYPH</name>
<gene>
    <name evidence="2" type="primary">phnH</name>
    <name evidence="2" type="ORF">ACFONL_18920</name>
</gene>
<evidence type="ECO:0000256" key="1">
    <source>
        <dbReference type="SAM" id="MobiDB-lite"/>
    </source>
</evidence>
<keyword evidence="3" id="KW-1185">Reference proteome</keyword>
<organism evidence="2 3">
    <name type="scientific">Camelimonas fluminis</name>
    <dbReference type="NCBI Taxonomy" id="1576911"/>
    <lineage>
        <taxon>Bacteria</taxon>
        <taxon>Pseudomonadati</taxon>
        <taxon>Pseudomonadota</taxon>
        <taxon>Alphaproteobacteria</taxon>
        <taxon>Hyphomicrobiales</taxon>
        <taxon>Chelatococcaceae</taxon>
        <taxon>Camelimonas</taxon>
    </lineage>
</organism>
<feature type="region of interest" description="Disordered" evidence="1">
    <location>
        <begin position="151"/>
        <end position="171"/>
    </location>
</feature>